<gene>
    <name evidence="1" type="ORF">GCL57_07025</name>
</gene>
<accession>A0A833JF01</accession>
<dbReference type="RefSeq" id="WP_152212647.1">
    <property type="nucleotide sequence ID" value="NZ_WFLN01000006.1"/>
</dbReference>
<reference evidence="1 2" key="1">
    <citation type="submission" date="2019-10" db="EMBL/GenBank/DDBJ databases">
        <title>New genus of Silvanigrellaceae.</title>
        <authorList>
            <person name="Pitt A."/>
            <person name="Hahn M.W."/>
        </authorList>
    </citation>
    <scope>NUCLEOTIDE SEQUENCE [LARGE SCALE GENOMIC DNA]</scope>
    <source>
        <strain evidence="1 2">33A1-SZDP</strain>
    </source>
</reference>
<dbReference type="EMBL" id="WFLN01000006">
    <property type="protein sequence ID" value="KAB8030719.1"/>
    <property type="molecule type" value="Genomic_DNA"/>
</dbReference>
<protein>
    <recommendedName>
        <fullName evidence="3">HEXXH motif-containing protein</fullName>
    </recommendedName>
</protein>
<name>A0A833JF01_9BACT</name>
<evidence type="ECO:0000313" key="2">
    <source>
        <dbReference type="Proteomes" id="UP000442694"/>
    </source>
</evidence>
<evidence type="ECO:0000313" key="1">
    <source>
        <dbReference type="EMBL" id="KAB8030719.1"/>
    </source>
</evidence>
<keyword evidence="2" id="KW-1185">Reference proteome</keyword>
<comment type="caution">
    <text evidence="1">The sequence shown here is derived from an EMBL/GenBank/DDBJ whole genome shotgun (WGS) entry which is preliminary data.</text>
</comment>
<proteinExistence type="predicted"/>
<dbReference type="InterPro" id="IPR026337">
    <property type="entry name" value="AKG_HExxH"/>
</dbReference>
<dbReference type="NCBIfam" id="TIGR04267">
    <property type="entry name" value="mod_HExxH"/>
    <property type="match status" value="1"/>
</dbReference>
<sequence>MRTHPRNSDQKLSGYLHAIHTNMILAIEIKDVNSVQFLVNELLSNEFLYDKTLIIKLSDEIGEKKFEIYKSLFLKDDTFSDVTFLIPNAEEYNQASRNISDSFNILNKYANNSFKEINKLITEIFLFNNDKSYIISSGTSLNNFGSIYISSNLKKSIPFYLEALVHESSHLYLFGIALNDSIVLNSDEERYSAPLRNDKRTMTGIYHAAFVISRIIYSFNNILNNNINDESKTNNEIIIRKKELISRFRGGYQTILKHGKLTNLGKEIIQYANKYVEEN</sequence>
<dbReference type="Proteomes" id="UP000442694">
    <property type="component" value="Unassembled WGS sequence"/>
</dbReference>
<organism evidence="1 2">
    <name type="scientific">Fluviispira multicolorata</name>
    <dbReference type="NCBI Taxonomy" id="2654512"/>
    <lineage>
        <taxon>Bacteria</taxon>
        <taxon>Pseudomonadati</taxon>
        <taxon>Bdellovibrionota</taxon>
        <taxon>Oligoflexia</taxon>
        <taxon>Silvanigrellales</taxon>
        <taxon>Silvanigrellaceae</taxon>
        <taxon>Fluviispira</taxon>
    </lineage>
</organism>
<dbReference type="AlphaFoldDB" id="A0A833JF01"/>
<evidence type="ECO:0008006" key="3">
    <source>
        <dbReference type="Google" id="ProtNLM"/>
    </source>
</evidence>